<dbReference type="RefSeq" id="WP_094094617.1">
    <property type="nucleotide sequence ID" value="NZ_BMHF01000019.1"/>
</dbReference>
<dbReference type="InterPro" id="IPR029099">
    <property type="entry name" value="Pribosyltran_N"/>
</dbReference>
<dbReference type="PANTHER" id="PTHR10210:SF41">
    <property type="entry name" value="RIBOSE-PHOSPHATE PYROPHOSPHOKINASE 1, CHLOROPLASTIC"/>
    <property type="match status" value="1"/>
</dbReference>
<gene>
    <name evidence="3" type="primary">prs</name>
    <name evidence="3" type="ORF">GCM10010917_38590</name>
</gene>
<dbReference type="SUPFAM" id="SSF53271">
    <property type="entry name" value="PRTase-like"/>
    <property type="match status" value="2"/>
</dbReference>
<protein>
    <submittedName>
        <fullName evidence="3">Ribose-phosphate pyrophosphokinase</fullName>
    </submittedName>
</protein>
<dbReference type="CDD" id="cd06223">
    <property type="entry name" value="PRTases_typeI"/>
    <property type="match status" value="1"/>
</dbReference>
<name>A0ABQ1GSM2_9BACL</name>
<keyword evidence="1" id="KW-0545">Nucleotide biosynthesis</keyword>
<reference evidence="4" key="1">
    <citation type="journal article" date="2019" name="Int. J. Syst. Evol. Microbiol.">
        <title>The Global Catalogue of Microorganisms (GCM) 10K type strain sequencing project: providing services to taxonomists for standard genome sequencing and annotation.</title>
        <authorList>
            <consortium name="The Broad Institute Genomics Platform"/>
            <consortium name="The Broad Institute Genome Sequencing Center for Infectious Disease"/>
            <person name="Wu L."/>
            <person name="Ma J."/>
        </authorList>
    </citation>
    <scope>NUCLEOTIDE SEQUENCE [LARGE SCALE GENOMIC DNA]</scope>
    <source>
        <strain evidence="4">CGMCC 1.15044</strain>
    </source>
</reference>
<organism evidence="3 4">
    <name type="scientific">Paenibacillus physcomitrellae</name>
    <dbReference type="NCBI Taxonomy" id="1619311"/>
    <lineage>
        <taxon>Bacteria</taxon>
        <taxon>Bacillati</taxon>
        <taxon>Bacillota</taxon>
        <taxon>Bacilli</taxon>
        <taxon>Bacillales</taxon>
        <taxon>Paenibacillaceae</taxon>
        <taxon>Paenibacillus</taxon>
    </lineage>
</organism>
<dbReference type="NCBIfam" id="NF002320">
    <property type="entry name" value="PRK01259.1"/>
    <property type="match status" value="1"/>
</dbReference>
<dbReference type="Gene3D" id="3.40.50.2020">
    <property type="match status" value="2"/>
</dbReference>
<dbReference type="InterPro" id="IPR000836">
    <property type="entry name" value="PRTase_dom"/>
</dbReference>
<dbReference type="EMBL" id="BMHF01000019">
    <property type="protein sequence ID" value="GGA49582.1"/>
    <property type="molecule type" value="Genomic_DNA"/>
</dbReference>
<evidence type="ECO:0000313" key="4">
    <source>
        <dbReference type="Proteomes" id="UP000609323"/>
    </source>
</evidence>
<feature type="domain" description="Ribose-phosphate pyrophosphokinase N-terminal" evidence="2">
    <location>
        <begin position="6"/>
        <end position="122"/>
    </location>
</feature>
<dbReference type="NCBIfam" id="TIGR01251">
    <property type="entry name" value="ribP_PPkin"/>
    <property type="match status" value="1"/>
</dbReference>
<comment type="caution">
    <text evidence="3">The sequence shown here is derived from an EMBL/GenBank/DDBJ whole genome shotgun (WGS) entry which is preliminary data.</text>
</comment>
<dbReference type="InterPro" id="IPR029057">
    <property type="entry name" value="PRTase-like"/>
</dbReference>
<evidence type="ECO:0000313" key="3">
    <source>
        <dbReference type="EMBL" id="GGA49582.1"/>
    </source>
</evidence>
<evidence type="ECO:0000256" key="1">
    <source>
        <dbReference type="ARBA" id="ARBA00022727"/>
    </source>
</evidence>
<keyword evidence="4" id="KW-1185">Reference proteome</keyword>
<sequence length="321" mass="35229">MQQSKMRIFSGSSNKALTTTICKQLGVEPGKIEISRFKSGEIYVHYEESIRNCDVFLVQSLSHPINELFVELLVMIDAAKRASAHTITIVLPYYGYARQERKSAPREPISAKMVADVLTTAGASRVVTLDLHAPAIQGFFNIPVDHLTALDLMTEYLLSKNIQNPVIVSPDAGRASMAEKLASGMDSPFAIMIKKRPAHNQSIITHVIGDVEGRTPIIIEDLIDTGSTILHVVEGLKERGAGDAIVCATHGLFSDKGLERLDHPNISEVVITDSIEIAPYEPYEFASSRLHVLSVAPLFSRAIRYIMEGGSIATMFRNRGV</sequence>
<dbReference type="Pfam" id="PF14572">
    <property type="entry name" value="Pribosyl_synth"/>
    <property type="match status" value="1"/>
</dbReference>
<evidence type="ECO:0000259" key="2">
    <source>
        <dbReference type="Pfam" id="PF13793"/>
    </source>
</evidence>
<dbReference type="SMART" id="SM01400">
    <property type="entry name" value="Pribosyltran_N"/>
    <property type="match status" value="1"/>
</dbReference>
<dbReference type="Pfam" id="PF13793">
    <property type="entry name" value="Pribosyltran_N"/>
    <property type="match status" value="1"/>
</dbReference>
<dbReference type="PANTHER" id="PTHR10210">
    <property type="entry name" value="RIBOSE-PHOSPHATE DIPHOSPHOKINASE FAMILY MEMBER"/>
    <property type="match status" value="1"/>
</dbReference>
<proteinExistence type="predicted"/>
<accession>A0ABQ1GSM2</accession>
<dbReference type="Proteomes" id="UP000609323">
    <property type="component" value="Unassembled WGS sequence"/>
</dbReference>
<dbReference type="InterPro" id="IPR005946">
    <property type="entry name" value="Rib-P_diPkinase"/>
</dbReference>